<feature type="transmembrane region" description="Helical" evidence="7">
    <location>
        <begin position="104"/>
        <end position="125"/>
    </location>
</feature>
<feature type="transmembrane region" description="Helical" evidence="7">
    <location>
        <begin position="75"/>
        <end position="92"/>
    </location>
</feature>
<evidence type="ECO:0000256" key="6">
    <source>
        <dbReference type="ARBA" id="ARBA00023136"/>
    </source>
</evidence>
<comment type="subcellular location">
    <subcellularLocation>
        <location evidence="1">Membrane</location>
        <topology evidence="1">Multi-pass membrane protein</topology>
    </subcellularLocation>
</comment>
<evidence type="ECO:0000256" key="1">
    <source>
        <dbReference type="ARBA" id="ARBA00004141"/>
    </source>
</evidence>
<feature type="transmembrane region" description="Helical" evidence="7">
    <location>
        <begin position="49"/>
        <end position="66"/>
    </location>
</feature>
<comment type="caution">
    <text evidence="8">The sequence shown here is derived from an EMBL/GenBank/DDBJ whole genome shotgun (WGS) entry which is preliminary data.</text>
</comment>
<dbReference type="EMBL" id="JAUIZM010000003">
    <property type="protein sequence ID" value="KAK1393547.1"/>
    <property type="molecule type" value="Genomic_DNA"/>
</dbReference>
<evidence type="ECO:0000256" key="7">
    <source>
        <dbReference type="SAM" id="Phobius"/>
    </source>
</evidence>
<dbReference type="GO" id="GO:0022857">
    <property type="term" value="F:transmembrane transporter activity"/>
    <property type="evidence" value="ECO:0007669"/>
    <property type="project" value="InterPro"/>
</dbReference>
<keyword evidence="5 7" id="KW-1133">Transmembrane helix</keyword>
<dbReference type="Pfam" id="PF06027">
    <property type="entry name" value="SLC35F"/>
    <property type="match status" value="1"/>
</dbReference>
<protein>
    <submittedName>
        <fullName evidence="8">Solute carrier family 35 member like</fullName>
    </submittedName>
</protein>
<keyword evidence="6 7" id="KW-0472">Membrane</keyword>
<feature type="transmembrane region" description="Helical" evidence="7">
    <location>
        <begin position="191"/>
        <end position="211"/>
    </location>
</feature>
<evidence type="ECO:0000313" key="8">
    <source>
        <dbReference type="EMBL" id="KAK1393547.1"/>
    </source>
</evidence>
<feature type="transmembrane region" description="Helical" evidence="7">
    <location>
        <begin position="255"/>
        <end position="275"/>
    </location>
</feature>
<dbReference type="InterPro" id="IPR009262">
    <property type="entry name" value="SLC35_F1/F2/F6"/>
</dbReference>
<proteinExistence type="inferred from homology"/>
<keyword evidence="3" id="KW-0813">Transport</keyword>
<dbReference type="PANTHER" id="PTHR14233:SF18">
    <property type="entry name" value="OS05G0444300 PROTEIN"/>
    <property type="match status" value="1"/>
</dbReference>
<dbReference type="PANTHER" id="PTHR14233">
    <property type="entry name" value="DUF914-RELATED"/>
    <property type="match status" value="1"/>
</dbReference>
<feature type="transmembrane region" description="Helical" evidence="7">
    <location>
        <begin position="132"/>
        <end position="155"/>
    </location>
</feature>
<gene>
    <name evidence="8" type="ORF">POM88_012603</name>
</gene>
<reference evidence="8" key="2">
    <citation type="submission" date="2023-05" db="EMBL/GenBank/DDBJ databases">
        <authorList>
            <person name="Schelkunov M.I."/>
        </authorList>
    </citation>
    <scope>NUCLEOTIDE SEQUENCE</scope>
    <source>
        <strain evidence="8">Hsosn_3</strain>
        <tissue evidence="8">Leaf</tissue>
    </source>
</reference>
<comment type="similarity">
    <text evidence="2">Belongs to the SLC35F solute transporter family.</text>
</comment>
<reference evidence="8" key="1">
    <citation type="submission" date="2023-02" db="EMBL/GenBank/DDBJ databases">
        <title>Genome of toxic invasive species Heracleum sosnowskyi carries increased number of genes despite the absence of recent whole-genome duplications.</title>
        <authorList>
            <person name="Schelkunov M."/>
            <person name="Shtratnikova V."/>
            <person name="Makarenko M."/>
            <person name="Klepikova A."/>
            <person name="Omelchenko D."/>
            <person name="Novikova G."/>
            <person name="Obukhova E."/>
            <person name="Bogdanov V."/>
            <person name="Penin A."/>
            <person name="Logacheva M."/>
        </authorList>
    </citation>
    <scope>NUCLEOTIDE SEQUENCE</scope>
    <source>
        <strain evidence="8">Hsosn_3</strain>
        <tissue evidence="8">Leaf</tissue>
    </source>
</reference>
<evidence type="ECO:0000256" key="3">
    <source>
        <dbReference type="ARBA" id="ARBA00022448"/>
    </source>
</evidence>
<accession>A0AAD8IWS5</accession>
<feature type="transmembrane region" description="Helical" evidence="7">
    <location>
        <begin position="281"/>
        <end position="297"/>
    </location>
</feature>
<organism evidence="8 9">
    <name type="scientific">Heracleum sosnowskyi</name>
    <dbReference type="NCBI Taxonomy" id="360622"/>
    <lineage>
        <taxon>Eukaryota</taxon>
        <taxon>Viridiplantae</taxon>
        <taxon>Streptophyta</taxon>
        <taxon>Embryophyta</taxon>
        <taxon>Tracheophyta</taxon>
        <taxon>Spermatophyta</taxon>
        <taxon>Magnoliopsida</taxon>
        <taxon>eudicotyledons</taxon>
        <taxon>Gunneridae</taxon>
        <taxon>Pentapetalae</taxon>
        <taxon>asterids</taxon>
        <taxon>campanulids</taxon>
        <taxon>Apiales</taxon>
        <taxon>Apiaceae</taxon>
        <taxon>Apioideae</taxon>
        <taxon>apioid superclade</taxon>
        <taxon>Tordylieae</taxon>
        <taxon>Tordyliinae</taxon>
        <taxon>Heracleum</taxon>
    </lineage>
</organism>
<evidence type="ECO:0000256" key="2">
    <source>
        <dbReference type="ARBA" id="ARBA00007863"/>
    </source>
</evidence>
<name>A0AAD8IWS5_9APIA</name>
<evidence type="ECO:0000313" key="9">
    <source>
        <dbReference type="Proteomes" id="UP001237642"/>
    </source>
</evidence>
<dbReference type="InterPro" id="IPR037185">
    <property type="entry name" value="EmrE-like"/>
</dbReference>
<sequence length="338" mass="37589">MEMKLDKKAMVKTVQLLLLGQLVSLVLSLLSFTASLVASLGVDTPLTLSFFAYLAVTLVYGSILLYRRQKLLVPWYWYLFLGFIDAQGNYLYNKAYQYSSITSVTILDCWTIAWVIILTWIFLGARYSLRQFLGAAVCLLGLGLVLLSDAGVGGGGGTKPLLGDTLVISGTLFFAISNVGQEYCVKKKDLVEFVSMIGLFGMLVSGCQLAILEKRVLESVKWSPEVILAFAGYALAGLTFYALSPFVLKASGSTMFNLSLLTSDMWAVLIRIFFYRQQVDWLYYISFVMVVIGLLIYSKIDKDRVIVPSSENGAIDAQYQLLHEETTEYISRVESPDL</sequence>
<evidence type="ECO:0000256" key="4">
    <source>
        <dbReference type="ARBA" id="ARBA00022692"/>
    </source>
</evidence>
<dbReference type="SUPFAM" id="SSF103481">
    <property type="entry name" value="Multidrug resistance efflux transporter EmrE"/>
    <property type="match status" value="1"/>
</dbReference>
<dbReference type="InterPro" id="IPR052221">
    <property type="entry name" value="SLC35F_Transporter"/>
</dbReference>
<dbReference type="GO" id="GO:0016020">
    <property type="term" value="C:membrane"/>
    <property type="evidence" value="ECO:0007669"/>
    <property type="project" value="UniProtKB-SubCell"/>
</dbReference>
<keyword evidence="4 7" id="KW-0812">Transmembrane</keyword>
<dbReference type="Proteomes" id="UP001237642">
    <property type="component" value="Unassembled WGS sequence"/>
</dbReference>
<feature type="transmembrane region" description="Helical" evidence="7">
    <location>
        <begin position="226"/>
        <end position="248"/>
    </location>
</feature>
<keyword evidence="9" id="KW-1185">Reference proteome</keyword>
<evidence type="ECO:0000256" key="5">
    <source>
        <dbReference type="ARBA" id="ARBA00022989"/>
    </source>
</evidence>
<feature type="transmembrane region" description="Helical" evidence="7">
    <location>
        <begin position="161"/>
        <end position="179"/>
    </location>
</feature>
<dbReference type="AlphaFoldDB" id="A0AAD8IWS5"/>